<evidence type="ECO:0000313" key="3">
    <source>
        <dbReference type="EMBL" id="KAK3090441.1"/>
    </source>
</evidence>
<feature type="compositionally biased region" description="Basic and acidic residues" evidence="1">
    <location>
        <begin position="612"/>
        <end position="622"/>
    </location>
</feature>
<feature type="compositionally biased region" description="Polar residues" evidence="1">
    <location>
        <begin position="342"/>
        <end position="358"/>
    </location>
</feature>
<dbReference type="PANTHER" id="PTHR15690">
    <property type="entry name" value="NUCLEAR RECEPTOR COACTIVATOR 6"/>
    <property type="match status" value="1"/>
</dbReference>
<feature type="region of interest" description="Disordered" evidence="1">
    <location>
        <begin position="177"/>
        <end position="196"/>
    </location>
</feature>
<feature type="region of interest" description="Disordered" evidence="1">
    <location>
        <begin position="1348"/>
        <end position="1377"/>
    </location>
</feature>
<sequence>MGPQEDYVETVFTCEGDINDPNLQTRLEDFKQGLRDLLSTDKKKLILKKVEPWNSVRVTFKIPLEAARRLKQLAQQGNASLRQLGVLAVQLEGDQLISLTIAGRNNEPTQLIFRTSGDAADGTSVTVVNPNARGAGGGTVDLSQTNNGETTQKNIAQYLRQGPSLFDSILQSTRPSALSTADAATNQTDSLSGNTLSDRSILEGEMATGVSNNRGIHGINLNQLDPAEFPQIQGMLKKHIGLPPPPPYPGGSSLLNNLAKATHANITSTASPLLVNLLQTDPQFAGIASLVNSKMLPPSETSPQPKKKRKPRKPRDKNKQLNSPSDGEIPIQSVPNPAHDSYTMNLPLVTSGNSSSMPSIPMVTQALPASSQPSVTFSSQGKHASPSFSGLMHHDISRLESFQSKSSDIPTENTSGKIINPYTGLLEPMESSDSSPSKSDTSVDGFSPHKIKLKRSPKDKNLHRSALSGRLSTEEKPSKLPVGMMNSLTACSTSNQYLYPLSSSLQAEQSVTNSKMTFESFHSSEKAELFKDTSSSASLSVHNSTLHSSDNVNIAVGKSSLPPNTVNTYLSTVTNPHLSTCSAQVSSVASTHPKTICHVSSASTSHNFLDFPHSRRSPEHLLNEPLYNPAKTASGSPVVGSPDSENSSQSSLLHDSSMQNDIGAVPHGSILETKAYNHDSGVGSSSERSDDTPSEPGDSEFRSGQPEDNLRLAENLSKEIIPKIDNTVKTFNEKDVINAVHRNGKPNSISASLQNLVSKQNLDITVGYAMSNSNHAKSCDSKSMADINSIMATEKSVSEHFLKRMEEKSHINNTILHWSSKQKTSPRLHESGKGLLSSRDHLMERSPRDDHLNRGCKIDEHSQGYPNVSPQISMSKAGFCDHSDVRNPNRLSPYTSSASSRTPSPRIAGGVSGAALVSNSTDRCNSEIIPRSLGIAVTVENQYLSQMKYSKSPEGKSKSPTPSGSVPPLVKKNSENLSAYEKLLSSKSNVEKNGHNLSSVNRNENTSKFPISSATNGPIEVNKNVNVTSMYKRKSPVSGSINSVPHNFFDPHLPIPKKLTESVQKLVKPLLAASDSSSLPHSQRKSPVSASKLHLTSSPPRQSKGSGTKSPTADTVMEKQPGFSDSVMIGQNMLSSDIPNTFNAVSDHYSSQGIESSMLSALSHHAELPLLQLENSHTLDLRMPPLIPNHVGGENEKLSSDARTHLLGSLLKQTNVQKNLSDTSKTSMIKESFSSINCKDDHDPSKAPLLTTHTSQTKDSHKQTDKIHSEKIIISPNEDGRLKSSGSSTTVKNVQQIGPLKIKLTDKKVSDAEKCNIGNSSSMNDSKLLEIKTDNSCSLCKGMSCECGERDSSKHNKNTKHSDLKSPPLKSPTSTDDTIKNALEVIEKSKKELEERKVEVTVVTKAKSSADQKSDKSEPTVPPIILRVRRKSITETSENGEESQSKMTLRTSRGSSKIDSSDTSPTQPIIRQQKTGKTQITCETTEKCDKTLQADKEREESKTVIEEDSSKRNLRKRKTLVVEQEVEAKKAATEEEVTRQTRSSDVKNNDIGAKIQKSDSAIVATTNKIGEKTEKPAQSEIVENDVFKTTSRNREKPKAIVTEEKNKVAVSRDVKEIKRAKSVEEEDCGKRQPSRRNKAPVNLQPEKSQKVAPSPQLNEKATVVNGKCLLQSFCCKLLCIQCLQSLMFTINITVCKVYNLFEIKKNLKKNLKIQYFVHCLVFTLKVTYSLNFF</sequence>
<feature type="compositionally biased region" description="Low complexity" evidence="1">
    <location>
        <begin position="431"/>
        <end position="444"/>
    </location>
</feature>
<organism evidence="3 4">
    <name type="scientific">Pinctada imbricata</name>
    <name type="common">Atlantic pearl-oyster</name>
    <name type="synonym">Pinctada martensii</name>
    <dbReference type="NCBI Taxonomy" id="66713"/>
    <lineage>
        <taxon>Eukaryota</taxon>
        <taxon>Metazoa</taxon>
        <taxon>Spiralia</taxon>
        <taxon>Lophotrochozoa</taxon>
        <taxon>Mollusca</taxon>
        <taxon>Bivalvia</taxon>
        <taxon>Autobranchia</taxon>
        <taxon>Pteriomorphia</taxon>
        <taxon>Pterioida</taxon>
        <taxon>Pterioidea</taxon>
        <taxon>Pteriidae</taxon>
        <taxon>Pinctada</taxon>
    </lineage>
</organism>
<evidence type="ECO:0000259" key="2">
    <source>
        <dbReference type="Pfam" id="PF13820"/>
    </source>
</evidence>
<dbReference type="InterPro" id="IPR032715">
    <property type="entry name" value="NCOA6_TRADD-N"/>
</dbReference>
<feature type="compositionally biased region" description="Polar residues" evidence="1">
    <location>
        <begin position="1445"/>
        <end position="1483"/>
    </location>
</feature>
<feature type="compositionally biased region" description="Polar residues" evidence="1">
    <location>
        <begin position="995"/>
        <end position="1012"/>
    </location>
</feature>
<feature type="region of interest" description="Disordered" evidence="1">
    <location>
        <begin position="403"/>
        <end position="480"/>
    </location>
</feature>
<dbReference type="Pfam" id="PF13820">
    <property type="entry name" value="NCOA6_TRADD-N"/>
    <property type="match status" value="1"/>
</dbReference>
<protein>
    <recommendedName>
        <fullName evidence="2">Nuclear receptor coactivator 6 TRADD-N domain-containing protein</fullName>
    </recommendedName>
</protein>
<feature type="compositionally biased region" description="Polar residues" evidence="1">
    <location>
        <begin position="864"/>
        <end position="874"/>
    </location>
</feature>
<feature type="compositionally biased region" description="Basic and acidic residues" evidence="1">
    <location>
        <begin position="827"/>
        <end position="862"/>
    </location>
</feature>
<feature type="compositionally biased region" description="Basic and acidic residues" evidence="1">
    <location>
        <begin position="1531"/>
        <end position="1548"/>
    </location>
</feature>
<dbReference type="GO" id="GO:0045944">
    <property type="term" value="P:positive regulation of transcription by RNA polymerase II"/>
    <property type="evidence" value="ECO:0007669"/>
    <property type="project" value="TreeGrafter"/>
</dbReference>
<name>A0AA88XYI7_PINIB</name>
<dbReference type="Proteomes" id="UP001186944">
    <property type="component" value="Unassembled WGS sequence"/>
</dbReference>
<feature type="compositionally biased region" description="Basic and acidic residues" evidence="1">
    <location>
        <begin position="1348"/>
        <end position="1364"/>
    </location>
</feature>
<feature type="compositionally biased region" description="Basic residues" evidence="1">
    <location>
        <begin position="305"/>
        <end position="316"/>
    </location>
</feature>
<accession>A0AA88XYI7</accession>
<feature type="region of interest" description="Disordered" evidence="1">
    <location>
        <begin position="820"/>
        <end position="908"/>
    </location>
</feature>
<keyword evidence="4" id="KW-1185">Reference proteome</keyword>
<feature type="region of interest" description="Disordered" evidence="1">
    <location>
        <begin position="294"/>
        <end position="359"/>
    </location>
</feature>
<feature type="compositionally biased region" description="Polar residues" evidence="1">
    <location>
        <begin position="1085"/>
        <end position="1113"/>
    </location>
</feature>
<feature type="region of interest" description="Disordered" evidence="1">
    <location>
        <begin position="610"/>
        <end position="664"/>
    </location>
</feature>
<feature type="region of interest" description="Disordered" evidence="1">
    <location>
        <begin position="948"/>
        <end position="971"/>
    </location>
</feature>
<feature type="region of interest" description="Disordered" evidence="1">
    <location>
        <begin position="1622"/>
        <end position="1654"/>
    </location>
</feature>
<feature type="compositionally biased region" description="Basic and acidic residues" evidence="1">
    <location>
        <begin position="1484"/>
        <end position="1511"/>
    </location>
</feature>
<dbReference type="PANTHER" id="PTHR15690:SF0">
    <property type="entry name" value="NUCLEAR RECEPTOR COACTIVATOR 6"/>
    <property type="match status" value="1"/>
</dbReference>
<feature type="region of interest" description="Disordered" evidence="1">
    <location>
        <begin position="1073"/>
        <end position="1118"/>
    </location>
</feature>
<dbReference type="EMBL" id="VSWD01000010">
    <property type="protein sequence ID" value="KAK3090441.1"/>
    <property type="molecule type" value="Genomic_DNA"/>
</dbReference>
<feature type="compositionally biased region" description="Basic and acidic residues" evidence="1">
    <location>
        <begin position="1256"/>
        <end position="1266"/>
    </location>
</feature>
<feature type="compositionally biased region" description="Low complexity" evidence="1">
    <location>
        <begin position="641"/>
        <end position="657"/>
    </location>
</feature>
<evidence type="ECO:0000313" key="4">
    <source>
        <dbReference type="Proteomes" id="UP001186944"/>
    </source>
</evidence>
<feature type="compositionally biased region" description="Low complexity" evidence="1">
    <location>
        <begin position="892"/>
        <end position="906"/>
    </location>
</feature>
<dbReference type="GO" id="GO:0005667">
    <property type="term" value="C:transcription regulator complex"/>
    <property type="evidence" value="ECO:0007669"/>
    <property type="project" value="TreeGrafter"/>
</dbReference>
<feature type="region of interest" description="Disordered" evidence="1">
    <location>
        <begin position="676"/>
        <end position="707"/>
    </location>
</feature>
<feature type="compositionally biased region" description="Basic and acidic residues" evidence="1">
    <location>
        <begin position="1408"/>
        <end position="1418"/>
    </location>
</feature>
<gene>
    <name evidence="3" type="ORF">FSP39_011881</name>
</gene>
<feature type="region of interest" description="Disordered" evidence="1">
    <location>
        <begin position="986"/>
        <end position="1012"/>
    </location>
</feature>
<evidence type="ECO:0000256" key="1">
    <source>
        <dbReference type="SAM" id="MobiDB-lite"/>
    </source>
</evidence>
<feature type="compositionally biased region" description="Polar residues" evidence="1">
    <location>
        <begin position="403"/>
        <end position="417"/>
    </location>
</feature>
<comment type="caution">
    <text evidence="3">The sequence shown here is derived from an EMBL/GenBank/DDBJ whole genome shotgun (WGS) entry which is preliminary data.</text>
</comment>
<dbReference type="GO" id="GO:0035097">
    <property type="term" value="C:histone methyltransferase complex"/>
    <property type="evidence" value="ECO:0007669"/>
    <property type="project" value="TreeGrafter"/>
</dbReference>
<feature type="region of interest" description="Disordered" evidence="1">
    <location>
        <begin position="1394"/>
        <end position="1516"/>
    </location>
</feature>
<reference evidence="3" key="1">
    <citation type="submission" date="2019-08" db="EMBL/GenBank/DDBJ databases">
        <title>The improved chromosome-level genome for the pearl oyster Pinctada fucata martensii using PacBio sequencing and Hi-C.</title>
        <authorList>
            <person name="Zheng Z."/>
        </authorList>
    </citation>
    <scope>NUCLEOTIDE SEQUENCE</scope>
    <source>
        <strain evidence="3">ZZ-2019</strain>
        <tissue evidence="3">Adductor muscle</tissue>
    </source>
</reference>
<feature type="region of interest" description="Disordered" evidence="1">
    <location>
        <begin position="1235"/>
        <end position="1266"/>
    </location>
</feature>
<dbReference type="GO" id="GO:0003713">
    <property type="term" value="F:transcription coactivator activity"/>
    <property type="evidence" value="ECO:0007669"/>
    <property type="project" value="InterPro"/>
</dbReference>
<feature type="region of interest" description="Disordered" evidence="1">
    <location>
        <begin position="1531"/>
        <end position="1552"/>
    </location>
</feature>
<dbReference type="InterPro" id="IPR026638">
    <property type="entry name" value="NCOA6"/>
</dbReference>
<proteinExistence type="predicted"/>
<feature type="domain" description="Nuclear receptor coactivator 6 TRADD-N" evidence="2">
    <location>
        <begin position="10"/>
        <end position="114"/>
    </location>
</feature>